<evidence type="ECO:0000313" key="2">
    <source>
        <dbReference type="EMBL" id="KAK7269720.1"/>
    </source>
</evidence>
<dbReference type="Proteomes" id="UP001372338">
    <property type="component" value="Unassembled WGS sequence"/>
</dbReference>
<sequence length="156" mass="17503">MLHHPIQFTTMEGKSHQVQGSPIQKGYLGDDVLGNDDDNSYVYVHGIWFDVEFLKFLNAQFELDHQNHSTKGKGINFEVKQKAGGEKKRRVTEAMIDGHKSCGVDLELKLSPPSPISWPSKASPSQVSKDPKGINRENNLFLDKLCGNSAKRLRIN</sequence>
<organism evidence="2 3">
    <name type="scientific">Crotalaria pallida</name>
    <name type="common">Smooth rattlebox</name>
    <name type="synonym">Crotalaria striata</name>
    <dbReference type="NCBI Taxonomy" id="3830"/>
    <lineage>
        <taxon>Eukaryota</taxon>
        <taxon>Viridiplantae</taxon>
        <taxon>Streptophyta</taxon>
        <taxon>Embryophyta</taxon>
        <taxon>Tracheophyta</taxon>
        <taxon>Spermatophyta</taxon>
        <taxon>Magnoliopsida</taxon>
        <taxon>eudicotyledons</taxon>
        <taxon>Gunneridae</taxon>
        <taxon>Pentapetalae</taxon>
        <taxon>rosids</taxon>
        <taxon>fabids</taxon>
        <taxon>Fabales</taxon>
        <taxon>Fabaceae</taxon>
        <taxon>Papilionoideae</taxon>
        <taxon>50 kb inversion clade</taxon>
        <taxon>genistoids sensu lato</taxon>
        <taxon>core genistoids</taxon>
        <taxon>Crotalarieae</taxon>
        <taxon>Crotalaria</taxon>
    </lineage>
</organism>
<protein>
    <submittedName>
        <fullName evidence="2">Uncharacterized protein</fullName>
    </submittedName>
</protein>
<proteinExistence type="predicted"/>
<dbReference type="EMBL" id="JAYWIO010000004">
    <property type="protein sequence ID" value="KAK7269720.1"/>
    <property type="molecule type" value="Genomic_DNA"/>
</dbReference>
<comment type="caution">
    <text evidence="2">The sequence shown here is derived from an EMBL/GenBank/DDBJ whole genome shotgun (WGS) entry which is preliminary data.</text>
</comment>
<gene>
    <name evidence="2" type="ORF">RIF29_22454</name>
</gene>
<reference evidence="2 3" key="1">
    <citation type="submission" date="2024-01" db="EMBL/GenBank/DDBJ databases">
        <title>The genomes of 5 underutilized Papilionoideae crops provide insights into root nodulation and disease resistanc.</title>
        <authorList>
            <person name="Yuan L."/>
        </authorList>
    </citation>
    <scope>NUCLEOTIDE SEQUENCE [LARGE SCALE GENOMIC DNA]</scope>
    <source>
        <strain evidence="2">ZHUSHIDOU_FW_LH</strain>
        <tissue evidence="2">Leaf</tissue>
    </source>
</reference>
<evidence type="ECO:0000256" key="1">
    <source>
        <dbReference type="SAM" id="MobiDB-lite"/>
    </source>
</evidence>
<accession>A0AAN9F725</accession>
<feature type="region of interest" description="Disordered" evidence="1">
    <location>
        <begin position="115"/>
        <end position="135"/>
    </location>
</feature>
<dbReference type="AlphaFoldDB" id="A0AAN9F725"/>
<name>A0AAN9F725_CROPI</name>
<keyword evidence="3" id="KW-1185">Reference proteome</keyword>
<evidence type="ECO:0000313" key="3">
    <source>
        <dbReference type="Proteomes" id="UP001372338"/>
    </source>
</evidence>